<comment type="caution">
    <text evidence="3">The sequence shown here is derived from an EMBL/GenBank/DDBJ whole genome shotgun (WGS) entry which is preliminary data.</text>
</comment>
<sequence length="728" mass="84885">MTVAADPEEGKQEEIENEEPLDSEEEEEESEDLQALLDAEKEDEENEEPFDSEEEEEEIEILDDLLQELREKSGVFFAKLPRETIFNNIFPRIPLKSLSQCRWVCKTWYRLIRHPRFAQIQYEMAIQNRYSPCLVFSDYSLNCCHEFQFIDHQFFDNHLQTSVVECFHLNGPDWYPQIIGFVNGLLCLGEDHSRTQNSTKYVVYNPITGEQTELPRCSCIFMDIDFAAFGYDSATNEYKVIRIRNDQYGAEVFTLGTTRWRRIQGHVPTITNNCPYSLLVNGNLHWISYEPDEPLAIVAFNVASEKFHKFESPPFFMPEFNVKKIRLQVIEEQLCFIFEKTLDQFEIWVMKDYDMQGSWTKEYNFDAQVTKCLLYGFDYSRVAYYNVIKLVNGEFLVQYGPNDIAYYDTEQQSCRPIILQTPNDCYYLFLVFLVGSLFSPKNVGRLAMSTQMRITEHEKEEESVKDEEGEEIDLRVLQEMSGELFSKLPSDIILHILCRIPIKSLSSQCRWVCRTWFNLICHPRFAEIHYEWEIQNCCSPCVVLHDSGGNFGLVDHQVFDNLETSAPVHYLEFLREPEFVERLEVIGSVNGLLCFSEEFYRCSYPVFYYVCNPITGENLSLPRASELLRVTACGFGFDSITNEYKVCRFYYDRKGGEVFTLGSSRWRWIENSLPRSTYGRGKHVNNHLHWTSRGHGESFTIVAFDMAAEEIHEIGPPPLLGLDNVVLG</sequence>
<dbReference type="Pfam" id="PF00646">
    <property type="entry name" value="F-box"/>
    <property type="match status" value="2"/>
</dbReference>
<dbReference type="OrthoDB" id="894159at2759"/>
<reference evidence="3 4" key="1">
    <citation type="submission" date="2020-10" db="EMBL/GenBank/DDBJ databases">
        <title>The Coptis chinensis genome and diversification of protoberbering-type alkaloids.</title>
        <authorList>
            <person name="Wang B."/>
            <person name="Shu S."/>
            <person name="Song C."/>
            <person name="Liu Y."/>
        </authorList>
    </citation>
    <scope>NUCLEOTIDE SEQUENCE [LARGE SCALE GENOMIC DNA]</scope>
    <source>
        <strain evidence="3">HL-2020</strain>
        <tissue evidence="3">Leaf</tissue>
    </source>
</reference>
<dbReference type="InterPro" id="IPR013187">
    <property type="entry name" value="F-box-assoc_dom_typ3"/>
</dbReference>
<proteinExistence type="predicted"/>
<dbReference type="InterPro" id="IPR001810">
    <property type="entry name" value="F-box_dom"/>
</dbReference>
<dbReference type="Pfam" id="PF08268">
    <property type="entry name" value="FBA_3"/>
    <property type="match status" value="1"/>
</dbReference>
<dbReference type="PANTHER" id="PTHR31672:SF13">
    <property type="entry name" value="F-BOX PROTEIN CPR30-LIKE"/>
    <property type="match status" value="1"/>
</dbReference>
<dbReference type="SUPFAM" id="SSF81383">
    <property type="entry name" value="F-box domain"/>
    <property type="match status" value="2"/>
</dbReference>
<dbReference type="AlphaFoldDB" id="A0A835I0C3"/>
<dbReference type="InterPro" id="IPR050796">
    <property type="entry name" value="SCF_F-box_component"/>
</dbReference>
<gene>
    <name evidence="3" type="ORF">IFM89_012325</name>
</gene>
<dbReference type="Proteomes" id="UP000631114">
    <property type="component" value="Unassembled WGS sequence"/>
</dbReference>
<feature type="domain" description="F-box" evidence="2">
    <location>
        <begin position="80"/>
        <end position="121"/>
    </location>
</feature>
<name>A0A835I0C3_9MAGN</name>
<feature type="domain" description="F-box" evidence="2">
    <location>
        <begin position="488"/>
        <end position="529"/>
    </location>
</feature>
<dbReference type="InterPro" id="IPR017451">
    <property type="entry name" value="F-box-assoc_interact_dom"/>
</dbReference>
<dbReference type="NCBIfam" id="TIGR01640">
    <property type="entry name" value="F_box_assoc_1"/>
    <property type="match status" value="2"/>
</dbReference>
<organism evidence="3 4">
    <name type="scientific">Coptis chinensis</name>
    <dbReference type="NCBI Taxonomy" id="261450"/>
    <lineage>
        <taxon>Eukaryota</taxon>
        <taxon>Viridiplantae</taxon>
        <taxon>Streptophyta</taxon>
        <taxon>Embryophyta</taxon>
        <taxon>Tracheophyta</taxon>
        <taxon>Spermatophyta</taxon>
        <taxon>Magnoliopsida</taxon>
        <taxon>Ranunculales</taxon>
        <taxon>Ranunculaceae</taxon>
        <taxon>Coptidoideae</taxon>
        <taxon>Coptis</taxon>
    </lineage>
</organism>
<evidence type="ECO:0000313" key="4">
    <source>
        <dbReference type="Proteomes" id="UP000631114"/>
    </source>
</evidence>
<dbReference type="Pfam" id="PF07734">
    <property type="entry name" value="FBA_1"/>
    <property type="match status" value="1"/>
</dbReference>
<evidence type="ECO:0000256" key="1">
    <source>
        <dbReference type="SAM" id="MobiDB-lite"/>
    </source>
</evidence>
<protein>
    <recommendedName>
        <fullName evidence="2">F-box domain-containing protein</fullName>
    </recommendedName>
</protein>
<dbReference type="Gene3D" id="1.20.1280.50">
    <property type="match status" value="2"/>
</dbReference>
<feature type="compositionally biased region" description="Acidic residues" evidence="1">
    <location>
        <begin position="40"/>
        <end position="58"/>
    </location>
</feature>
<evidence type="ECO:0000313" key="3">
    <source>
        <dbReference type="EMBL" id="KAF9608986.1"/>
    </source>
</evidence>
<feature type="region of interest" description="Disordered" evidence="1">
    <location>
        <begin position="1"/>
        <end position="58"/>
    </location>
</feature>
<evidence type="ECO:0000259" key="2">
    <source>
        <dbReference type="SMART" id="SM00256"/>
    </source>
</evidence>
<accession>A0A835I0C3</accession>
<dbReference type="SMART" id="SM00256">
    <property type="entry name" value="FBOX"/>
    <property type="match status" value="2"/>
</dbReference>
<dbReference type="InterPro" id="IPR006527">
    <property type="entry name" value="F-box-assoc_dom_typ1"/>
</dbReference>
<keyword evidence="4" id="KW-1185">Reference proteome</keyword>
<dbReference type="EMBL" id="JADFTS010000004">
    <property type="protein sequence ID" value="KAF9608986.1"/>
    <property type="molecule type" value="Genomic_DNA"/>
</dbReference>
<dbReference type="PANTHER" id="PTHR31672">
    <property type="entry name" value="BNACNNG10540D PROTEIN"/>
    <property type="match status" value="1"/>
</dbReference>
<feature type="compositionally biased region" description="Acidic residues" evidence="1">
    <location>
        <begin position="15"/>
        <end position="32"/>
    </location>
</feature>
<dbReference type="InterPro" id="IPR036047">
    <property type="entry name" value="F-box-like_dom_sf"/>
</dbReference>